<feature type="transmembrane region" description="Helical" evidence="1">
    <location>
        <begin position="211"/>
        <end position="228"/>
    </location>
</feature>
<comment type="caution">
    <text evidence="4">The sequence shown here is derived from an EMBL/GenBank/DDBJ whole genome shotgun (WGS) entry which is preliminary data.</text>
</comment>
<proteinExistence type="predicted"/>
<keyword evidence="1" id="KW-0472">Membrane</keyword>
<dbReference type="Gene3D" id="3.40.30.10">
    <property type="entry name" value="Glutaredoxin"/>
    <property type="match status" value="1"/>
</dbReference>
<dbReference type="InterPro" id="IPR044794">
    <property type="entry name" value="APRL5/7"/>
</dbReference>
<dbReference type="InterPro" id="IPR036249">
    <property type="entry name" value="Thioredoxin-like_sf"/>
</dbReference>
<evidence type="ECO:0000313" key="4">
    <source>
        <dbReference type="EMBL" id="RYR53974.1"/>
    </source>
</evidence>
<dbReference type="PANTHER" id="PTHR47126">
    <property type="entry name" value="5'-ADENYLYLSULFATE REDUCTASE-LIKE 7"/>
    <property type="match status" value="1"/>
</dbReference>
<protein>
    <recommendedName>
        <fullName evidence="3">Thioredoxin domain-containing protein</fullName>
    </recommendedName>
</protein>
<accession>A0A445CSW9</accession>
<name>A0A445CSW9_ARAHY</name>
<dbReference type="SUPFAM" id="SSF52833">
    <property type="entry name" value="Thioredoxin-like"/>
    <property type="match status" value="1"/>
</dbReference>
<dbReference type="AlphaFoldDB" id="A0A445CSW9"/>
<keyword evidence="5" id="KW-1185">Reference proteome</keyword>
<keyword evidence="1" id="KW-0812">Transmembrane</keyword>
<evidence type="ECO:0000259" key="3">
    <source>
        <dbReference type="Pfam" id="PF00085"/>
    </source>
</evidence>
<gene>
    <name evidence="4" type="ORF">Ahy_A06g029225</name>
</gene>
<keyword evidence="1" id="KW-1133">Transmembrane helix</keyword>
<organism evidence="4 5">
    <name type="scientific">Arachis hypogaea</name>
    <name type="common">Peanut</name>
    <dbReference type="NCBI Taxonomy" id="3818"/>
    <lineage>
        <taxon>Eukaryota</taxon>
        <taxon>Viridiplantae</taxon>
        <taxon>Streptophyta</taxon>
        <taxon>Embryophyta</taxon>
        <taxon>Tracheophyta</taxon>
        <taxon>Spermatophyta</taxon>
        <taxon>Magnoliopsida</taxon>
        <taxon>eudicotyledons</taxon>
        <taxon>Gunneridae</taxon>
        <taxon>Pentapetalae</taxon>
        <taxon>rosids</taxon>
        <taxon>fabids</taxon>
        <taxon>Fabales</taxon>
        <taxon>Fabaceae</taxon>
        <taxon>Papilionoideae</taxon>
        <taxon>50 kb inversion clade</taxon>
        <taxon>dalbergioids sensu lato</taxon>
        <taxon>Dalbergieae</taxon>
        <taxon>Pterocarpus clade</taxon>
        <taxon>Arachis</taxon>
    </lineage>
</organism>
<dbReference type="PANTHER" id="PTHR47126:SF3">
    <property type="entry name" value="5'-ADENYLYLSULFATE REDUCTASE-LIKE 5"/>
    <property type="match status" value="1"/>
</dbReference>
<dbReference type="Pfam" id="PF00085">
    <property type="entry name" value="Thioredoxin"/>
    <property type="match status" value="1"/>
</dbReference>
<keyword evidence="2" id="KW-0732">Signal</keyword>
<feature type="chain" id="PRO_5019117906" description="Thioredoxin domain-containing protein" evidence="2">
    <location>
        <begin position="37"/>
        <end position="310"/>
    </location>
</feature>
<dbReference type="InterPro" id="IPR013766">
    <property type="entry name" value="Thioredoxin_domain"/>
</dbReference>
<feature type="domain" description="Thioredoxin" evidence="3">
    <location>
        <begin position="85"/>
        <end position="166"/>
    </location>
</feature>
<reference evidence="4 5" key="1">
    <citation type="submission" date="2019-01" db="EMBL/GenBank/DDBJ databases">
        <title>Sequencing of cultivated peanut Arachis hypogaea provides insights into genome evolution and oil improvement.</title>
        <authorList>
            <person name="Chen X."/>
        </authorList>
    </citation>
    <scope>NUCLEOTIDE SEQUENCE [LARGE SCALE GENOMIC DNA]</scope>
    <source>
        <strain evidence="5">cv. Fuhuasheng</strain>
        <tissue evidence="4">Leaves</tissue>
    </source>
</reference>
<sequence length="310" mass="34904">MHSFSPSSSYSSSSSSSSPYMASLLLLLFITSFSFAQSSYAPSPDVPPFLYALQSQCSVDVSPTPPRQADGDFIDAILSGRKSVGQISILFYASWCPFSQRLLPDYEVLSSMFPHVEYLALEQSSALPSLYSKYGIHSLPAILLVNQSCRVRYRGPRNLKTLVEFYERNTGFEANLNIVVHKLSSLMRDEHSTMKSLVGVSLKEISSREPYLVFSVLFLCLRMLLFVFPKIMSRLRAFWNSYAPHLNLQIFSETSQVMMGRVRNAVDVRRIWNKLRLCKTRNFHERARSAKAWASSLASVSLGESASSAR</sequence>
<evidence type="ECO:0000256" key="1">
    <source>
        <dbReference type="SAM" id="Phobius"/>
    </source>
</evidence>
<feature type="signal peptide" evidence="2">
    <location>
        <begin position="1"/>
        <end position="36"/>
    </location>
</feature>
<dbReference type="EMBL" id="SDMP01000006">
    <property type="protein sequence ID" value="RYR53974.1"/>
    <property type="molecule type" value="Genomic_DNA"/>
</dbReference>
<dbReference type="Proteomes" id="UP000289738">
    <property type="component" value="Chromosome A06"/>
</dbReference>
<evidence type="ECO:0000256" key="2">
    <source>
        <dbReference type="SAM" id="SignalP"/>
    </source>
</evidence>
<evidence type="ECO:0000313" key="5">
    <source>
        <dbReference type="Proteomes" id="UP000289738"/>
    </source>
</evidence>